<protein>
    <submittedName>
        <fullName evidence="2">Uncharacterized protein</fullName>
    </submittedName>
</protein>
<feature type="compositionally biased region" description="Basic and acidic residues" evidence="1">
    <location>
        <begin position="292"/>
        <end position="302"/>
    </location>
</feature>
<gene>
    <name evidence="2" type="ORF">GGX14DRAFT_586975</name>
</gene>
<dbReference type="EMBL" id="JARJCW010000101">
    <property type="protein sequence ID" value="KAJ7194164.1"/>
    <property type="molecule type" value="Genomic_DNA"/>
</dbReference>
<reference evidence="2" key="1">
    <citation type="submission" date="2023-03" db="EMBL/GenBank/DDBJ databases">
        <title>Massive genome expansion in bonnet fungi (Mycena s.s.) driven by repeated elements and novel gene families across ecological guilds.</title>
        <authorList>
            <consortium name="Lawrence Berkeley National Laboratory"/>
            <person name="Harder C.B."/>
            <person name="Miyauchi S."/>
            <person name="Viragh M."/>
            <person name="Kuo A."/>
            <person name="Thoen E."/>
            <person name="Andreopoulos B."/>
            <person name="Lu D."/>
            <person name="Skrede I."/>
            <person name="Drula E."/>
            <person name="Henrissat B."/>
            <person name="Morin E."/>
            <person name="Kohler A."/>
            <person name="Barry K."/>
            <person name="LaButti K."/>
            <person name="Morin E."/>
            <person name="Salamov A."/>
            <person name="Lipzen A."/>
            <person name="Mereny Z."/>
            <person name="Hegedus B."/>
            <person name="Baldrian P."/>
            <person name="Stursova M."/>
            <person name="Weitz H."/>
            <person name="Taylor A."/>
            <person name="Grigoriev I.V."/>
            <person name="Nagy L.G."/>
            <person name="Martin F."/>
            <person name="Kauserud H."/>
        </authorList>
    </citation>
    <scope>NUCLEOTIDE SEQUENCE</scope>
    <source>
        <strain evidence="2">9144</strain>
    </source>
</reference>
<sequence>MTVHGIAKSGFNTANELGLRGRFLRLTLPVRDTLRLMQRGEGPVGRRKAMGGSLGSRIHGLCPFTSLKLTSSALRTASTPAPSIHRPFAPPPLRFKPHLRQLGCHVARKDVRIRPDEALCSQGEGRTPSHRGSVARGATPSPRPRAPGDEDDAAKGAEASDAERARTAHAQVMLVQILRGKVVCRCTGDRGQSDYSKVHRREVGDTFVNACVLPSVILPSHASPDAAAAGATSLGGTCSSTMEGALSSPFAQRHFPFITTPIPAGHHSLYEAVDLDSRMSVRVLASVGGSAERSDGAARTRATDMQSLEQLNRHRRVCEERERAGKPPPSRKRKPVSHLIPDDEEHENCMVIDDPRALLSFLSSYVLEFLVSSVRAFQIVKSVYYRCVPLLGILPVTTVDKAADALLADFLSSAKFR</sequence>
<dbReference type="AlphaFoldDB" id="A0AAD6UWP6"/>
<proteinExistence type="predicted"/>
<comment type="caution">
    <text evidence="2">The sequence shown here is derived from an EMBL/GenBank/DDBJ whole genome shotgun (WGS) entry which is preliminary data.</text>
</comment>
<evidence type="ECO:0000256" key="1">
    <source>
        <dbReference type="SAM" id="MobiDB-lite"/>
    </source>
</evidence>
<accession>A0AAD6UWP6</accession>
<feature type="region of interest" description="Disordered" evidence="1">
    <location>
        <begin position="119"/>
        <end position="165"/>
    </location>
</feature>
<keyword evidence="3" id="KW-1185">Reference proteome</keyword>
<feature type="region of interest" description="Disordered" evidence="1">
    <location>
        <begin position="292"/>
        <end position="340"/>
    </location>
</feature>
<organism evidence="2 3">
    <name type="scientific">Mycena pura</name>
    <dbReference type="NCBI Taxonomy" id="153505"/>
    <lineage>
        <taxon>Eukaryota</taxon>
        <taxon>Fungi</taxon>
        <taxon>Dikarya</taxon>
        <taxon>Basidiomycota</taxon>
        <taxon>Agaricomycotina</taxon>
        <taxon>Agaricomycetes</taxon>
        <taxon>Agaricomycetidae</taxon>
        <taxon>Agaricales</taxon>
        <taxon>Marasmiineae</taxon>
        <taxon>Mycenaceae</taxon>
        <taxon>Mycena</taxon>
    </lineage>
</organism>
<evidence type="ECO:0000313" key="2">
    <source>
        <dbReference type="EMBL" id="KAJ7194164.1"/>
    </source>
</evidence>
<dbReference type="Proteomes" id="UP001219525">
    <property type="component" value="Unassembled WGS sequence"/>
</dbReference>
<name>A0AAD6UWP6_9AGAR</name>
<evidence type="ECO:0000313" key="3">
    <source>
        <dbReference type="Proteomes" id="UP001219525"/>
    </source>
</evidence>